<evidence type="ECO:0000313" key="1">
    <source>
        <dbReference type="EMBL" id="KAI0067039.1"/>
    </source>
</evidence>
<accession>A0ACB8TF22</accession>
<organism evidence="1 2">
    <name type="scientific">Artomyces pyxidatus</name>
    <dbReference type="NCBI Taxonomy" id="48021"/>
    <lineage>
        <taxon>Eukaryota</taxon>
        <taxon>Fungi</taxon>
        <taxon>Dikarya</taxon>
        <taxon>Basidiomycota</taxon>
        <taxon>Agaricomycotina</taxon>
        <taxon>Agaricomycetes</taxon>
        <taxon>Russulales</taxon>
        <taxon>Auriscalpiaceae</taxon>
        <taxon>Artomyces</taxon>
    </lineage>
</organism>
<sequence>MAPIGERCANCLKHSAYGLHPIGERCGQCLPGNATDLPRCTKCKVTSYCSKKCQKAHRSQHEWHCDQNIGIQRRRAAMGDAVVERHSTFQVEKWCADNAQDIAFAGVSALELPDDSSRVDTHVFLIYIDVVEHTLPRGGRTYTRTIRNAHCETRVRVHEMFDSVLGGGHTGYVALERSLAPVPRMMPMLVIDDGLPPPLNMFSIPMIVQEYLAGFEYDPDWLVKLKAL</sequence>
<gene>
    <name evidence="1" type="ORF">BV25DRAFT_1820202</name>
</gene>
<comment type="caution">
    <text evidence="1">The sequence shown here is derived from an EMBL/GenBank/DDBJ whole genome shotgun (WGS) entry which is preliminary data.</text>
</comment>
<reference evidence="1" key="2">
    <citation type="journal article" date="2022" name="New Phytol.">
        <title>Evolutionary transition to the ectomycorrhizal habit in the genomes of a hyperdiverse lineage of mushroom-forming fungi.</title>
        <authorList>
            <person name="Looney B."/>
            <person name="Miyauchi S."/>
            <person name="Morin E."/>
            <person name="Drula E."/>
            <person name="Courty P.E."/>
            <person name="Kohler A."/>
            <person name="Kuo A."/>
            <person name="LaButti K."/>
            <person name="Pangilinan J."/>
            <person name="Lipzen A."/>
            <person name="Riley R."/>
            <person name="Andreopoulos W."/>
            <person name="He G."/>
            <person name="Johnson J."/>
            <person name="Nolan M."/>
            <person name="Tritt A."/>
            <person name="Barry K.W."/>
            <person name="Grigoriev I.V."/>
            <person name="Nagy L.G."/>
            <person name="Hibbett D."/>
            <person name="Henrissat B."/>
            <person name="Matheny P.B."/>
            <person name="Labbe J."/>
            <person name="Martin F.M."/>
        </authorList>
    </citation>
    <scope>NUCLEOTIDE SEQUENCE</scope>
    <source>
        <strain evidence="1">HHB10654</strain>
    </source>
</reference>
<reference evidence="1" key="1">
    <citation type="submission" date="2021-03" db="EMBL/GenBank/DDBJ databases">
        <authorList>
            <consortium name="DOE Joint Genome Institute"/>
            <person name="Ahrendt S."/>
            <person name="Looney B.P."/>
            <person name="Miyauchi S."/>
            <person name="Morin E."/>
            <person name="Drula E."/>
            <person name="Courty P.E."/>
            <person name="Chicoki N."/>
            <person name="Fauchery L."/>
            <person name="Kohler A."/>
            <person name="Kuo A."/>
            <person name="Labutti K."/>
            <person name="Pangilinan J."/>
            <person name="Lipzen A."/>
            <person name="Riley R."/>
            <person name="Andreopoulos W."/>
            <person name="He G."/>
            <person name="Johnson J."/>
            <person name="Barry K.W."/>
            <person name="Grigoriev I.V."/>
            <person name="Nagy L."/>
            <person name="Hibbett D."/>
            <person name="Henrissat B."/>
            <person name="Matheny P.B."/>
            <person name="Labbe J."/>
            <person name="Martin F."/>
        </authorList>
    </citation>
    <scope>NUCLEOTIDE SEQUENCE</scope>
    <source>
        <strain evidence="1">HHB10654</strain>
    </source>
</reference>
<keyword evidence="2" id="KW-1185">Reference proteome</keyword>
<name>A0ACB8TF22_9AGAM</name>
<evidence type="ECO:0000313" key="2">
    <source>
        <dbReference type="Proteomes" id="UP000814140"/>
    </source>
</evidence>
<dbReference type="Proteomes" id="UP000814140">
    <property type="component" value="Unassembled WGS sequence"/>
</dbReference>
<proteinExistence type="predicted"/>
<dbReference type="EMBL" id="MU277191">
    <property type="protein sequence ID" value="KAI0067039.1"/>
    <property type="molecule type" value="Genomic_DNA"/>
</dbReference>
<protein>
    <submittedName>
        <fullName evidence="1">Uncharacterized protein</fullName>
    </submittedName>
</protein>